<evidence type="ECO:0000256" key="4">
    <source>
        <dbReference type="RuleBase" id="RU366026"/>
    </source>
</evidence>
<dbReference type="Gene3D" id="1.20.1200.10">
    <property type="entry name" value="Cobalamin adenosyltransferase-like"/>
    <property type="match status" value="1"/>
</dbReference>
<organism evidence="6 7">
    <name type="scientific">Granulicella pectinivorans</name>
    <dbReference type="NCBI Taxonomy" id="474950"/>
    <lineage>
        <taxon>Bacteria</taxon>
        <taxon>Pseudomonadati</taxon>
        <taxon>Acidobacteriota</taxon>
        <taxon>Terriglobia</taxon>
        <taxon>Terriglobales</taxon>
        <taxon>Acidobacteriaceae</taxon>
        <taxon>Granulicella</taxon>
    </lineage>
</organism>
<evidence type="ECO:0000313" key="7">
    <source>
        <dbReference type="Proteomes" id="UP000199024"/>
    </source>
</evidence>
<keyword evidence="4" id="KW-0169">Cobalamin biosynthesis</keyword>
<accession>A0A1I6MY10</accession>
<dbReference type="OrthoDB" id="9778896at2"/>
<sequence length="193" mass="20989">MSGSIATKTGDRGRTALAGGVRVSKSDMRVESYGGVDELNTFLGFARSICTNAEIAGWTEGIQRTLFSVGASLATPPESRKKESALTQADVDHLTDLVHRIEAMDGILADWSLPGAHKESAAYEMARTVCRRAERQVVRFVEDGGDVEDVVIAYLNRLSDLIWLFGRMIEVQAGVDARLRDDGAGGAKWSRAW</sequence>
<comment type="catalytic activity">
    <reaction evidence="4">
        <text>2 cob(II)alamin + reduced [electron-transfer flavoprotein] + 2 ATP = 2 adenosylcob(III)alamin + 2 triphosphate + oxidized [electron-transfer flavoprotein] + 3 H(+)</text>
        <dbReference type="Rhea" id="RHEA:28671"/>
        <dbReference type="Rhea" id="RHEA-COMP:10685"/>
        <dbReference type="Rhea" id="RHEA-COMP:10686"/>
        <dbReference type="ChEBI" id="CHEBI:15378"/>
        <dbReference type="ChEBI" id="CHEBI:16304"/>
        <dbReference type="ChEBI" id="CHEBI:18036"/>
        <dbReference type="ChEBI" id="CHEBI:18408"/>
        <dbReference type="ChEBI" id="CHEBI:30616"/>
        <dbReference type="ChEBI" id="CHEBI:57692"/>
        <dbReference type="ChEBI" id="CHEBI:58307"/>
        <dbReference type="EC" id="2.5.1.17"/>
    </reaction>
</comment>
<dbReference type="Proteomes" id="UP000199024">
    <property type="component" value="Unassembled WGS sequence"/>
</dbReference>
<dbReference type="PANTHER" id="PTHR12213:SF0">
    <property type="entry name" value="CORRINOID ADENOSYLTRANSFERASE MMAB"/>
    <property type="match status" value="1"/>
</dbReference>
<dbReference type="PANTHER" id="PTHR12213">
    <property type="entry name" value="CORRINOID ADENOSYLTRANSFERASE"/>
    <property type="match status" value="1"/>
</dbReference>
<evidence type="ECO:0000256" key="3">
    <source>
        <dbReference type="ARBA" id="ARBA00022840"/>
    </source>
</evidence>
<keyword evidence="2 4" id="KW-0547">Nucleotide-binding</keyword>
<protein>
    <recommendedName>
        <fullName evidence="4">Corrinoid adenosyltransferase</fullName>
        <ecNumber evidence="4">2.5.1.17</ecNumber>
    </recommendedName>
    <alternativeName>
        <fullName evidence="4">Cob(II)alamin adenosyltransferase</fullName>
    </alternativeName>
    <alternativeName>
        <fullName evidence="4">Cob(II)yrinic acid a,c-diamide adenosyltransferase</fullName>
    </alternativeName>
    <alternativeName>
        <fullName evidence="4">Cobinamide/cobalamin adenosyltransferase</fullName>
    </alternativeName>
</protein>
<dbReference type="GO" id="GO:0005524">
    <property type="term" value="F:ATP binding"/>
    <property type="evidence" value="ECO:0007669"/>
    <property type="project" value="UniProtKB-UniRule"/>
</dbReference>
<keyword evidence="3 4" id="KW-0067">ATP-binding</keyword>
<dbReference type="EMBL" id="FOZL01000002">
    <property type="protein sequence ID" value="SFS20554.1"/>
    <property type="molecule type" value="Genomic_DNA"/>
</dbReference>
<dbReference type="UniPathway" id="UPA00148">
    <property type="reaction ID" value="UER00233"/>
</dbReference>
<feature type="domain" description="Cobalamin adenosyltransferase-like" evidence="5">
    <location>
        <begin position="5"/>
        <end position="168"/>
    </location>
</feature>
<dbReference type="GO" id="GO:0008817">
    <property type="term" value="F:corrinoid adenosyltransferase activity"/>
    <property type="evidence" value="ECO:0007669"/>
    <property type="project" value="UniProtKB-UniRule"/>
</dbReference>
<proteinExistence type="inferred from homology"/>
<dbReference type="STRING" id="474950.SAMN05421771_3691"/>
<dbReference type="GO" id="GO:0009236">
    <property type="term" value="P:cobalamin biosynthetic process"/>
    <property type="evidence" value="ECO:0007669"/>
    <property type="project" value="UniProtKB-UniRule"/>
</dbReference>
<evidence type="ECO:0000256" key="2">
    <source>
        <dbReference type="ARBA" id="ARBA00022741"/>
    </source>
</evidence>
<dbReference type="InterPro" id="IPR016030">
    <property type="entry name" value="CblAdoTrfase-like"/>
</dbReference>
<dbReference type="RefSeq" id="WP_089842325.1">
    <property type="nucleotide sequence ID" value="NZ_FOZL01000002.1"/>
</dbReference>
<dbReference type="InterPro" id="IPR029499">
    <property type="entry name" value="PduO-typ"/>
</dbReference>
<evidence type="ECO:0000256" key="1">
    <source>
        <dbReference type="ARBA" id="ARBA00022679"/>
    </source>
</evidence>
<keyword evidence="1 4" id="KW-0808">Transferase</keyword>
<gene>
    <name evidence="6" type="ORF">SAMN05421771_3691</name>
</gene>
<comment type="similarity">
    <text evidence="4">Belongs to the Cob(I)alamin adenosyltransferase family.</text>
</comment>
<comment type="pathway">
    <text evidence="4">Cofactor biosynthesis; adenosylcobalamin biosynthesis; adenosylcobalamin from cob(II)yrinate a,c-diamide: step 2/7.</text>
</comment>
<evidence type="ECO:0000313" key="6">
    <source>
        <dbReference type="EMBL" id="SFS20554.1"/>
    </source>
</evidence>
<dbReference type="SUPFAM" id="SSF89028">
    <property type="entry name" value="Cobalamin adenosyltransferase-like"/>
    <property type="match status" value="1"/>
</dbReference>
<comment type="catalytic activity">
    <reaction evidence="4">
        <text>2 cob(II)yrinate a,c diamide + reduced [electron-transfer flavoprotein] + 2 ATP = 2 adenosylcob(III)yrinate a,c-diamide + 2 triphosphate + oxidized [electron-transfer flavoprotein] + 3 H(+)</text>
        <dbReference type="Rhea" id="RHEA:11528"/>
        <dbReference type="Rhea" id="RHEA-COMP:10685"/>
        <dbReference type="Rhea" id="RHEA-COMP:10686"/>
        <dbReference type="ChEBI" id="CHEBI:15378"/>
        <dbReference type="ChEBI" id="CHEBI:18036"/>
        <dbReference type="ChEBI" id="CHEBI:30616"/>
        <dbReference type="ChEBI" id="CHEBI:57692"/>
        <dbReference type="ChEBI" id="CHEBI:58307"/>
        <dbReference type="ChEBI" id="CHEBI:58503"/>
        <dbReference type="ChEBI" id="CHEBI:58537"/>
        <dbReference type="EC" id="2.5.1.17"/>
    </reaction>
</comment>
<dbReference type="InterPro" id="IPR036451">
    <property type="entry name" value="CblAdoTrfase-like_sf"/>
</dbReference>
<dbReference type="EC" id="2.5.1.17" evidence="4"/>
<dbReference type="AlphaFoldDB" id="A0A1I6MY10"/>
<dbReference type="NCBIfam" id="TIGR00636">
    <property type="entry name" value="PduO_Nterm"/>
    <property type="match status" value="1"/>
</dbReference>
<keyword evidence="7" id="KW-1185">Reference proteome</keyword>
<reference evidence="6 7" key="1">
    <citation type="submission" date="2016-10" db="EMBL/GenBank/DDBJ databases">
        <authorList>
            <person name="de Groot N.N."/>
        </authorList>
    </citation>
    <scope>NUCLEOTIDE SEQUENCE [LARGE SCALE GENOMIC DNA]</scope>
    <source>
        <strain evidence="6 7">DSM 21001</strain>
    </source>
</reference>
<evidence type="ECO:0000259" key="5">
    <source>
        <dbReference type="Pfam" id="PF01923"/>
    </source>
</evidence>
<name>A0A1I6MY10_9BACT</name>
<dbReference type="Pfam" id="PF01923">
    <property type="entry name" value="Cob_adeno_trans"/>
    <property type="match status" value="1"/>
</dbReference>